<evidence type="ECO:0000313" key="11">
    <source>
        <dbReference type="EMBL" id="GMF35999.1"/>
    </source>
</evidence>
<evidence type="ECO:0000259" key="10">
    <source>
        <dbReference type="PROSITE" id="PS50994"/>
    </source>
</evidence>
<evidence type="ECO:0000256" key="5">
    <source>
        <dbReference type="ARBA" id="ARBA00022842"/>
    </source>
</evidence>
<dbReference type="InterPro" id="IPR036397">
    <property type="entry name" value="RNaseH_sf"/>
</dbReference>
<dbReference type="GO" id="GO:0003676">
    <property type="term" value="F:nucleic acid binding"/>
    <property type="evidence" value="ECO:0007669"/>
    <property type="project" value="InterPro"/>
</dbReference>
<dbReference type="Proteomes" id="UP001165121">
    <property type="component" value="Unassembled WGS sequence"/>
</dbReference>
<evidence type="ECO:0000256" key="6">
    <source>
        <dbReference type="ARBA" id="ARBA00022908"/>
    </source>
</evidence>
<protein>
    <submittedName>
        <fullName evidence="11">Unnamed protein product</fullName>
    </submittedName>
</protein>
<gene>
    <name evidence="11" type="ORF">Pfra01_000969000</name>
</gene>
<accession>A0A9W6XCA4</accession>
<keyword evidence="5" id="KW-0460">Magnesium</keyword>
<dbReference type="GO" id="GO:0046872">
    <property type="term" value="F:metal ion binding"/>
    <property type="evidence" value="ECO:0007669"/>
    <property type="project" value="UniProtKB-KW"/>
</dbReference>
<dbReference type="GO" id="GO:0006310">
    <property type="term" value="P:DNA recombination"/>
    <property type="evidence" value="ECO:0007669"/>
    <property type="project" value="UniProtKB-KW"/>
</dbReference>
<keyword evidence="8" id="KW-0239">DNA-directed DNA polymerase</keyword>
<evidence type="ECO:0000256" key="8">
    <source>
        <dbReference type="ARBA" id="ARBA00022932"/>
    </source>
</evidence>
<organism evidence="11 12">
    <name type="scientific">Phytophthora fragariaefolia</name>
    <dbReference type="NCBI Taxonomy" id="1490495"/>
    <lineage>
        <taxon>Eukaryota</taxon>
        <taxon>Sar</taxon>
        <taxon>Stramenopiles</taxon>
        <taxon>Oomycota</taxon>
        <taxon>Peronosporomycetes</taxon>
        <taxon>Peronosporales</taxon>
        <taxon>Peronosporaceae</taxon>
        <taxon>Phytophthora</taxon>
    </lineage>
</organism>
<sequence length="205" mass="22689">MDFQFVLDEAMRYVWGFLLKRKEEAYDVVTTQVACILAQGRRVEALGCDGGGELFNNRLKSFLGMHGIAVAKTNPFSPEETGLVERMHRVVLARVPSMLTMVDLPSLLWGVAFAFAVEILNISPSSALMGETPYLRRFGVKPDVTGPSWPGPPLSGNKENWQSETDCSPSCLTHQLCDTHPDLRIEYSVGASPECHIPVRRVGHT</sequence>
<evidence type="ECO:0000313" key="12">
    <source>
        <dbReference type="Proteomes" id="UP001165121"/>
    </source>
</evidence>
<dbReference type="GO" id="GO:0016787">
    <property type="term" value="F:hydrolase activity"/>
    <property type="evidence" value="ECO:0007669"/>
    <property type="project" value="UniProtKB-KW"/>
</dbReference>
<dbReference type="GO" id="GO:0015074">
    <property type="term" value="P:DNA integration"/>
    <property type="evidence" value="ECO:0007669"/>
    <property type="project" value="UniProtKB-KW"/>
</dbReference>
<evidence type="ECO:0000256" key="1">
    <source>
        <dbReference type="ARBA" id="ARBA00022722"/>
    </source>
</evidence>
<feature type="domain" description="Integrase catalytic" evidence="10">
    <location>
        <begin position="1"/>
        <end position="141"/>
    </location>
</feature>
<keyword evidence="12" id="KW-1185">Reference proteome</keyword>
<dbReference type="GO" id="GO:0003887">
    <property type="term" value="F:DNA-directed DNA polymerase activity"/>
    <property type="evidence" value="ECO:0007669"/>
    <property type="project" value="UniProtKB-KW"/>
</dbReference>
<evidence type="ECO:0000256" key="9">
    <source>
        <dbReference type="ARBA" id="ARBA00023172"/>
    </source>
</evidence>
<proteinExistence type="predicted"/>
<evidence type="ECO:0000256" key="2">
    <source>
        <dbReference type="ARBA" id="ARBA00022723"/>
    </source>
</evidence>
<dbReference type="EMBL" id="BSXT01000905">
    <property type="protein sequence ID" value="GMF35999.1"/>
    <property type="molecule type" value="Genomic_DNA"/>
</dbReference>
<dbReference type="GO" id="GO:0003964">
    <property type="term" value="F:RNA-directed DNA polymerase activity"/>
    <property type="evidence" value="ECO:0007669"/>
    <property type="project" value="UniProtKB-KW"/>
</dbReference>
<dbReference type="PANTHER" id="PTHR42648">
    <property type="entry name" value="TRANSPOSASE, PUTATIVE-RELATED"/>
    <property type="match status" value="1"/>
</dbReference>
<dbReference type="InterPro" id="IPR039537">
    <property type="entry name" value="Retrotran_Ty1/copia-like"/>
</dbReference>
<dbReference type="GO" id="GO:0004519">
    <property type="term" value="F:endonuclease activity"/>
    <property type="evidence" value="ECO:0007669"/>
    <property type="project" value="UniProtKB-KW"/>
</dbReference>
<keyword evidence="7" id="KW-0695">RNA-directed DNA polymerase</keyword>
<dbReference type="Gene3D" id="3.30.420.10">
    <property type="entry name" value="Ribonuclease H-like superfamily/Ribonuclease H"/>
    <property type="match status" value="1"/>
</dbReference>
<dbReference type="PANTHER" id="PTHR42648:SF11">
    <property type="entry name" value="TRANSPOSON TY4-P GAG-POL POLYPROTEIN"/>
    <property type="match status" value="1"/>
</dbReference>
<keyword evidence="1" id="KW-0540">Nuclease</keyword>
<comment type="caution">
    <text evidence="11">The sequence shown here is derived from an EMBL/GenBank/DDBJ whole genome shotgun (WGS) entry which is preliminary data.</text>
</comment>
<keyword evidence="9" id="KW-0233">DNA recombination</keyword>
<dbReference type="SUPFAM" id="SSF53098">
    <property type="entry name" value="Ribonuclease H-like"/>
    <property type="match status" value="1"/>
</dbReference>
<keyword evidence="8" id="KW-0548">Nucleotidyltransferase</keyword>
<evidence type="ECO:0000256" key="4">
    <source>
        <dbReference type="ARBA" id="ARBA00022801"/>
    </source>
</evidence>
<evidence type="ECO:0000256" key="7">
    <source>
        <dbReference type="ARBA" id="ARBA00022918"/>
    </source>
</evidence>
<keyword evidence="3" id="KW-0255">Endonuclease</keyword>
<keyword evidence="2" id="KW-0479">Metal-binding</keyword>
<name>A0A9W6XCA4_9STRA</name>
<reference evidence="11" key="1">
    <citation type="submission" date="2023-04" db="EMBL/GenBank/DDBJ databases">
        <title>Phytophthora fragariaefolia NBRC 109709.</title>
        <authorList>
            <person name="Ichikawa N."/>
            <person name="Sato H."/>
            <person name="Tonouchi N."/>
        </authorList>
    </citation>
    <scope>NUCLEOTIDE SEQUENCE</scope>
    <source>
        <strain evidence="11">NBRC 109709</strain>
    </source>
</reference>
<dbReference type="InterPro" id="IPR012337">
    <property type="entry name" value="RNaseH-like_sf"/>
</dbReference>
<keyword evidence="6" id="KW-0229">DNA integration</keyword>
<evidence type="ECO:0000256" key="3">
    <source>
        <dbReference type="ARBA" id="ARBA00022759"/>
    </source>
</evidence>
<keyword evidence="4" id="KW-0378">Hydrolase</keyword>
<keyword evidence="8" id="KW-0808">Transferase</keyword>
<dbReference type="PROSITE" id="PS50994">
    <property type="entry name" value="INTEGRASE"/>
    <property type="match status" value="1"/>
</dbReference>
<dbReference type="InterPro" id="IPR001584">
    <property type="entry name" value="Integrase_cat-core"/>
</dbReference>
<dbReference type="AlphaFoldDB" id="A0A9W6XCA4"/>